<keyword evidence="2" id="KW-0732">Signal</keyword>
<evidence type="ECO:0000256" key="1">
    <source>
        <dbReference type="SAM" id="MobiDB-lite"/>
    </source>
</evidence>
<feature type="compositionally biased region" description="Basic and acidic residues" evidence="1">
    <location>
        <begin position="73"/>
        <end position="92"/>
    </location>
</feature>
<sequence length="204" mass="23902">MWCRTCFLLLLVGCILSQTLAFNYGHKERGKIAEWSKNQVEENAKLLRQHREALVEETTPEFWRNVNLRSNDMAKENELEESKENGKRDNGRNFKPSGPAHQPHELPIAIKPYRVEHQKDNSVETDQLEREDGYRQYRPNGPEHKPHELPIAIKPYRVDTNMDEDGKTDEEPMREVDISETDDGSSQLKTEHRTPILNIKHEFM</sequence>
<comment type="caution">
    <text evidence="3">The sequence shown here is derived from an EMBL/GenBank/DDBJ whole genome shotgun (WGS) entry which is preliminary data.</text>
</comment>
<feature type="region of interest" description="Disordered" evidence="1">
    <location>
        <begin position="73"/>
        <end position="148"/>
    </location>
</feature>
<dbReference type="AlphaFoldDB" id="A0AAN8XI13"/>
<organism evidence="3 4">
    <name type="scientific">Halocaridina rubra</name>
    <name type="common">Hawaiian red shrimp</name>
    <dbReference type="NCBI Taxonomy" id="373956"/>
    <lineage>
        <taxon>Eukaryota</taxon>
        <taxon>Metazoa</taxon>
        <taxon>Ecdysozoa</taxon>
        <taxon>Arthropoda</taxon>
        <taxon>Crustacea</taxon>
        <taxon>Multicrustacea</taxon>
        <taxon>Malacostraca</taxon>
        <taxon>Eumalacostraca</taxon>
        <taxon>Eucarida</taxon>
        <taxon>Decapoda</taxon>
        <taxon>Pleocyemata</taxon>
        <taxon>Caridea</taxon>
        <taxon>Atyoidea</taxon>
        <taxon>Atyidae</taxon>
        <taxon>Halocaridina</taxon>
    </lineage>
</organism>
<gene>
    <name evidence="3" type="ORF">SK128_023623</name>
</gene>
<feature type="signal peptide" evidence="2">
    <location>
        <begin position="1"/>
        <end position="21"/>
    </location>
</feature>
<keyword evidence="4" id="KW-1185">Reference proteome</keyword>
<feature type="compositionally biased region" description="Basic and acidic residues" evidence="1">
    <location>
        <begin position="113"/>
        <end position="148"/>
    </location>
</feature>
<name>A0AAN8XI13_HALRR</name>
<proteinExistence type="predicted"/>
<accession>A0AAN8XI13</accession>
<evidence type="ECO:0000313" key="4">
    <source>
        <dbReference type="Proteomes" id="UP001381693"/>
    </source>
</evidence>
<evidence type="ECO:0000313" key="3">
    <source>
        <dbReference type="EMBL" id="KAK7084717.1"/>
    </source>
</evidence>
<feature type="chain" id="PRO_5042947228" evidence="2">
    <location>
        <begin position="22"/>
        <end position="204"/>
    </location>
</feature>
<reference evidence="3 4" key="1">
    <citation type="submission" date="2023-11" db="EMBL/GenBank/DDBJ databases">
        <title>Halocaridina rubra genome assembly.</title>
        <authorList>
            <person name="Smith C."/>
        </authorList>
    </citation>
    <scope>NUCLEOTIDE SEQUENCE [LARGE SCALE GENOMIC DNA]</scope>
    <source>
        <strain evidence="3">EP-1</strain>
        <tissue evidence="3">Whole</tissue>
    </source>
</reference>
<dbReference type="Proteomes" id="UP001381693">
    <property type="component" value="Unassembled WGS sequence"/>
</dbReference>
<dbReference type="EMBL" id="JAXCGZ010002000">
    <property type="protein sequence ID" value="KAK7084717.1"/>
    <property type="molecule type" value="Genomic_DNA"/>
</dbReference>
<protein>
    <submittedName>
        <fullName evidence="3">Uncharacterized protein</fullName>
    </submittedName>
</protein>
<feature type="region of interest" description="Disordered" evidence="1">
    <location>
        <begin position="162"/>
        <end position="193"/>
    </location>
</feature>
<evidence type="ECO:0000256" key="2">
    <source>
        <dbReference type="SAM" id="SignalP"/>
    </source>
</evidence>